<dbReference type="PANTHER" id="PTHR42943:SF2">
    <property type="entry name" value="GLUTATHIONE S-TRANSFERASE KAPPA 1"/>
    <property type="match status" value="1"/>
</dbReference>
<evidence type="ECO:0000313" key="5">
    <source>
        <dbReference type="Proteomes" id="UP000007374"/>
    </source>
</evidence>
<gene>
    <name evidence="4" type="ORF">NA8A_18933</name>
</gene>
<evidence type="ECO:0000313" key="4">
    <source>
        <dbReference type="EMBL" id="EKF40710.1"/>
    </source>
</evidence>
<dbReference type="InterPro" id="IPR044087">
    <property type="entry name" value="NahD-like"/>
</dbReference>
<sequence>MVKTEASSGSVIEFWFDFSSGYAYFAALEIEALAERVGRSLVWRPFLLGTAFQVTGARGLSSTPIKSDYARRDWARMARRKGVPFLLPANHPVICLAAVRVFYWIDQQDTQKASVFARRVFELYYRGLLNTADLDAVTVLAAEQGFELQDVKRGAAGEHIKQLARMTAEAGVARGVFGSPFFFVDGEPFWGSDRLDMLENWIVTGGW</sequence>
<name>K2NMP7_9HYPH</name>
<dbReference type="PANTHER" id="PTHR42943">
    <property type="entry name" value="GLUTATHIONE S-TRANSFERASE KAPPA"/>
    <property type="match status" value="1"/>
</dbReference>
<dbReference type="OrthoDB" id="5244108at2"/>
<dbReference type="GO" id="GO:0004364">
    <property type="term" value="F:glutathione transferase activity"/>
    <property type="evidence" value="ECO:0007669"/>
    <property type="project" value="TreeGrafter"/>
</dbReference>
<comment type="catalytic activity">
    <reaction evidence="1">
        <text>2-hydroxychromene-2-carboxylate = (3E)-4-(2-hydroxyphenyl)-2-oxobut-3-enoate</text>
        <dbReference type="Rhea" id="RHEA:27401"/>
        <dbReference type="ChEBI" id="CHEBI:59350"/>
        <dbReference type="ChEBI" id="CHEBI:59353"/>
        <dbReference type="EC" id="5.99.1.4"/>
    </reaction>
</comment>
<dbReference type="GO" id="GO:1901170">
    <property type="term" value="P:naphthalene catabolic process"/>
    <property type="evidence" value="ECO:0007669"/>
    <property type="project" value="InterPro"/>
</dbReference>
<accession>K2NMP7</accession>
<dbReference type="AlphaFoldDB" id="K2NMP7"/>
<protein>
    <recommendedName>
        <fullName evidence="1">2-hydroxychromene-2-carboxylate isomerase</fullName>
        <ecNumber evidence="1">5.99.1.4</ecNumber>
    </recommendedName>
</protein>
<dbReference type="GO" id="GO:0004602">
    <property type="term" value="F:glutathione peroxidase activity"/>
    <property type="evidence" value="ECO:0007669"/>
    <property type="project" value="TreeGrafter"/>
</dbReference>
<comment type="caution">
    <text evidence="4">The sequence shown here is derived from an EMBL/GenBank/DDBJ whole genome shotgun (WGS) entry which is preliminary data.</text>
</comment>
<evidence type="ECO:0000256" key="2">
    <source>
        <dbReference type="PIRSR" id="PIRSR006386-1"/>
    </source>
</evidence>
<dbReference type="EMBL" id="AMSI01000015">
    <property type="protein sequence ID" value="EKF40710.1"/>
    <property type="molecule type" value="Genomic_DNA"/>
</dbReference>
<dbReference type="PIRSF" id="PIRSF006386">
    <property type="entry name" value="HCCAis_GSTk"/>
    <property type="match status" value="1"/>
</dbReference>
<keyword evidence="1 4" id="KW-0413">Isomerase</keyword>
<evidence type="ECO:0000259" key="3">
    <source>
        <dbReference type="Pfam" id="PF01323"/>
    </source>
</evidence>
<proteinExistence type="inferred from homology"/>
<dbReference type="STRING" id="721133.SAMN05216176_113133"/>
<dbReference type="InterPro" id="IPR036249">
    <property type="entry name" value="Thioredoxin-like_sf"/>
</dbReference>
<reference evidence="4 5" key="1">
    <citation type="journal article" date="2012" name="J. Bacteriol.">
        <title>Genome Sequence of Nitratireductor indicus Type Strain C115.</title>
        <authorList>
            <person name="Lai Q."/>
            <person name="Li G."/>
            <person name="Yu Z."/>
            <person name="Shao Z."/>
        </authorList>
    </citation>
    <scope>NUCLEOTIDE SEQUENCE [LARGE SCALE GENOMIC DNA]</scope>
    <source>
        <strain evidence="4 5">C115</strain>
    </source>
</reference>
<dbReference type="GO" id="GO:0018845">
    <property type="term" value="F:2-hydroxychromene-2-carboxylate isomerase activity"/>
    <property type="evidence" value="ECO:0007669"/>
    <property type="project" value="UniProtKB-UniRule"/>
</dbReference>
<dbReference type="PATRIC" id="fig|1231190.3.peg.3914"/>
<dbReference type="Pfam" id="PF01323">
    <property type="entry name" value="DSBA"/>
    <property type="match status" value="1"/>
</dbReference>
<dbReference type="RefSeq" id="WP_009451996.1">
    <property type="nucleotide sequence ID" value="NZ_AMSI01000015.1"/>
</dbReference>
<dbReference type="eggNOG" id="COG3917">
    <property type="taxonomic scope" value="Bacteria"/>
</dbReference>
<evidence type="ECO:0000256" key="1">
    <source>
        <dbReference type="PIRNR" id="PIRNR006386"/>
    </source>
</evidence>
<dbReference type="CDD" id="cd03022">
    <property type="entry name" value="DsbA_HCCA_Iso"/>
    <property type="match status" value="1"/>
</dbReference>
<comment type="similarity">
    <text evidence="1">Belongs to the GST superfamily. NadH family.</text>
</comment>
<dbReference type="GO" id="GO:0006749">
    <property type="term" value="P:glutathione metabolic process"/>
    <property type="evidence" value="ECO:0007669"/>
    <property type="project" value="TreeGrafter"/>
</dbReference>
<dbReference type="InterPro" id="IPR014440">
    <property type="entry name" value="HCCAis_GSTk"/>
</dbReference>
<dbReference type="InterPro" id="IPR051924">
    <property type="entry name" value="GST_Kappa/NadH"/>
</dbReference>
<dbReference type="Proteomes" id="UP000007374">
    <property type="component" value="Unassembled WGS sequence"/>
</dbReference>
<dbReference type="EC" id="5.99.1.4" evidence="1"/>
<feature type="active site" description="Nucleophile" evidence="2">
    <location>
        <position position="20"/>
    </location>
</feature>
<dbReference type="SUPFAM" id="SSF52833">
    <property type="entry name" value="Thioredoxin-like"/>
    <property type="match status" value="1"/>
</dbReference>
<feature type="domain" description="DSBA-like thioredoxin" evidence="3">
    <location>
        <begin position="11"/>
        <end position="200"/>
    </location>
</feature>
<keyword evidence="5" id="KW-1185">Reference proteome</keyword>
<dbReference type="Gene3D" id="3.40.30.10">
    <property type="entry name" value="Glutaredoxin"/>
    <property type="match status" value="1"/>
</dbReference>
<dbReference type="InterPro" id="IPR001853">
    <property type="entry name" value="DSBA-like_thioredoxin_dom"/>
</dbReference>
<organism evidence="4 5">
    <name type="scientific">Nitratireductor indicus C115</name>
    <dbReference type="NCBI Taxonomy" id="1231190"/>
    <lineage>
        <taxon>Bacteria</taxon>
        <taxon>Pseudomonadati</taxon>
        <taxon>Pseudomonadota</taxon>
        <taxon>Alphaproteobacteria</taxon>
        <taxon>Hyphomicrobiales</taxon>
        <taxon>Phyllobacteriaceae</taxon>
        <taxon>Nitratireductor</taxon>
    </lineage>
</organism>